<feature type="binding site" evidence="5">
    <location>
        <position position="73"/>
    </location>
    <ligand>
        <name>substrate</name>
    </ligand>
</feature>
<dbReference type="PANTHER" id="PTHR10851">
    <property type="entry name" value="PYRIDOXINE-5-PHOSPHATE OXIDASE"/>
    <property type="match status" value="1"/>
</dbReference>
<keyword evidence="2 5" id="KW-0285">Flavoprotein</keyword>
<dbReference type="InterPro" id="IPR011576">
    <property type="entry name" value="Pyridox_Oxase_N"/>
</dbReference>
<name>A0ABP7AGD6_9ACTN</name>
<evidence type="ECO:0000259" key="7">
    <source>
        <dbReference type="Pfam" id="PF10590"/>
    </source>
</evidence>
<comment type="pathway">
    <text evidence="5">Cofactor metabolism; pyridoxal 5'-phosphate salvage; pyridoxal 5'-phosphate from pyridoxine 5'-phosphate: step 1/1.</text>
</comment>
<feature type="binding site" evidence="5">
    <location>
        <position position="206"/>
    </location>
    <ligand>
        <name>FMN</name>
        <dbReference type="ChEBI" id="CHEBI:58210"/>
    </ligand>
</feature>
<dbReference type="PROSITE" id="PS01064">
    <property type="entry name" value="PYRIDOX_OXIDASE"/>
    <property type="match status" value="1"/>
</dbReference>
<comment type="similarity">
    <text evidence="1 5">Belongs to the pyridoxamine 5'-phosphate oxidase family.</text>
</comment>
<feature type="domain" description="Pyridoxamine 5'-phosphate oxidase N-terminal" evidence="6">
    <location>
        <begin position="48"/>
        <end position="158"/>
    </location>
</feature>
<dbReference type="HAMAP" id="MF_01629">
    <property type="entry name" value="PdxH"/>
    <property type="match status" value="1"/>
</dbReference>
<evidence type="ECO:0000256" key="1">
    <source>
        <dbReference type="ARBA" id="ARBA00007301"/>
    </source>
</evidence>
<feature type="binding site" evidence="5">
    <location>
        <position position="90"/>
    </location>
    <ligand>
        <name>FMN</name>
        <dbReference type="ChEBI" id="CHEBI:58210"/>
    </ligand>
</feature>
<evidence type="ECO:0000256" key="4">
    <source>
        <dbReference type="ARBA" id="ARBA00023002"/>
    </source>
</evidence>
<feature type="binding site" evidence="5">
    <location>
        <position position="112"/>
    </location>
    <ligand>
        <name>FMN</name>
        <dbReference type="ChEBI" id="CHEBI:58210"/>
    </ligand>
</feature>
<dbReference type="EMBL" id="BAAAZO010000011">
    <property type="protein sequence ID" value="GAA3631570.1"/>
    <property type="molecule type" value="Genomic_DNA"/>
</dbReference>
<evidence type="ECO:0000259" key="6">
    <source>
        <dbReference type="Pfam" id="PF01243"/>
    </source>
</evidence>
<dbReference type="Proteomes" id="UP001501074">
    <property type="component" value="Unassembled WGS sequence"/>
</dbReference>
<comment type="function">
    <text evidence="5">Catalyzes the oxidation of either pyridoxine 5'-phosphate (PNP) or pyridoxamine 5'-phosphate (PMP) into pyridoxal 5'-phosphate (PLP).</text>
</comment>
<dbReference type="PIRSF" id="PIRSF000190">
    <property type="entry name" value="Pyd_amn-ph_oxd"/>
    <property type="match status" value="1"/>
</dbReference>
<comment type="subunit">
    <text evidence="5">Homodimer.</text>
</comment>
<feature type="binding site" evidence="5">
    <location>
        <begin position="147"/>
        <end position="148"/>
    </location>
    <ligand>
        <name>FMN</name>
        <dbReference type="ChEBI" id="CHEBI:58210"/>
    </ligand>
</feature>
<feature type="binding site" evidence="5">
    <location>
        <position position="89"/>
    </location>
    <ligand>
        <name>FMN</name>
        <dbReference type="ChEBI" id="CHEBI:58210"/>
    </ligand>
</feature>
<dbReference type="Gene3D" id="2.30.110.10">
    <property type="entry name" value="Electron Transport, Fmn-binding Protein, Chain A"/>
    <property type="match status" value="1"/>
</dbReference>
<evidence type="ECO:0000256" key="5">
    <source>
        <dbReference type="HAMAP-Rule" id="MF_01629"/>
    </source>
</evidence>
<dbReference type="NCBIfam" id="NF004231">
    <property type="entry name" value="PRK05679.1"/>
    <property type="match status" value="1"/>
</dbReference>
<evidence type="ECO:0000256" key="3">
    <source>
        <dbReference type="ARBA" id="ARBA00022643"/>
    </source>
</evidence>
<feature type="binding site" evidence="5">
    <location>
        <position position="138"/>
    </location>
    <ligand>
        <name>substrate</name>
    </ligand>
</feature>
<dbReference type="PANTHER" id="PTHR10851:SF0">
    <property type="entry name" value="PYRIDOXINE-5'-PHOSPHATE OXIDASE"/>
    <property type="match status" value="1"/>
</dbReference>
<organism evidence="8 9">
    <name type="scientific">Kineosporia mesophila</name>
    <dbReference type="NCBI Taxonomy" id="566012"/>
    <lineage>
        <taxon>Bacteria</taxon>
        <taxon>Bacillati</taxon>
        <taxon>Actinomycetota</taxon>
        <taxon>Actinomycetes</taxon>
        <taxon>Kineosporiales</taxon>
        <taxon>Kineosporiaceae</taxon>
        <taxon>Kineosporia</taxon>
    </lineage>
</organism>
<protein>
    <recommendedName>
        <fullName evidence="5">Pyridoxine/pyridoxamine 5'-phosphate oxidase</fullName>
        <ecNumber evidence="5">1.4.3.5</ecNumber>
    </recommendedName>
    <alternativeName>
        <fullName evidence="5">PNP/PMP oxidase</fullName>
        <shortName evidence="5">PNPOx</shortName>
    </alternativeName>
    <alternativeName>
        <fullName evidence="5">Pyridoxal 5'-phosphate synthase</fullName>
    </alternativeName>
</protein>
<comment type="cofactor">
    <cofactor evidence="5">
        <name>FMN</name>
        <dbReference type="ChEBI" id="CHEBI:58210"/>
    </cofactor>
    <text evidence="5">Binds 1 FMN per subunit.</text>
</comment>
<feature type="binding site" evidence="5">
    <location>
        <position position="130"/>
    </location>
    <ligand>
        <name>substrate</name>
    </ligand>
</feature>
<feature type="binding site" evidence="5">
    <location>
        <begin position="83"/>
        <end position="84"/>
    </location>
    <ligand>
        <name>FMN</name>
        <dbReference type="ChEBI" id="CHEBI:58210"/>
    </ligand>
</feature>
<evidence type="ECO:0000313" key="8">
    <source>
        <dbReference type="EMBL" id="GAA3631570.1"/>
    </source>
</evidence>
<keyword evidence="9" id="KW-1185">Reference proteome</keyword>
<feature type="binding site" evidence="5">
    <location>
        <position position="134"/>
    </location>
    <ligand>
        <name>substrate</name>
    </ligand>
</feature>
<keyword evidence="3 5" id="KW-0288">FMN</keyword>
<dbReference type="InterPro" id="IPR012349">
    <property type="entry name" value="Split_barrel_FMN-bd"/>
</dbReference>
<reference evidence="9" key="1">
    <citation type="journal article" date="2019" name="Int. J. Syst. Evol. Microbiol.">
        <title>The Global Catalogue of Microorganisms (GCM) 10K type strain sequencing project: providing services to taxonomists for standard genome sequencing and annotation.</title>
        <authorList>
            <consortium name="The Broad Institute Genomics Platform"/>
            <consortium name="The Broad Institute Genome Sequencing Center for Infectious Disease"/>
            <person name="Wu L."/>
            <person name="Ma J."/>
        </authorList>
    </citation>
    <scope>NUCLEOTIDE SEQUENCE [LARGE SCALE GENOMIC DNA]</scope>
    <source>
        <strain evidence="9">JCM 16902</strain>
    </source>
</reference>
<dbReference type="InterPro" id="IPR019576">
    <property type="entry name" value="Pyridoxamine_oxidase_dimer_C"/>
</dbReference>
<evidence type="ECO:0000256" key="2">
    <source>
        <dbReference type="ARBA" id="ARBA00022630"/>
    </source>
</evidence>
<comment type="catalytic activity">
    <reaction evidence="5">
        <text>pyridoxine 5'-phosphate + O2 = pyridoxal 5'-phosphate + H2O2</text>
        <dbReference type="Rhea" id="RHEA:15149"/>
        <dbReference type="ChEBI" id="CHEBI:15379"/>
        <dbReference type="ChEBI" id="CHEBI:16240"/>
        <dbReference type="ChEBI" id="CHEBI:58589"/>
        <dbReference type="ChEBI" id="CHEBI:597326"/>
        <dbReference type="EC" id="1.4.3.5"/>
    </reaction>
</comment>
<keyword evidence="5" id="KW-0664">Pyridoxine biosynthesis</keyword>
<dbReference type="Pfam" id="PF01243">
    <property type="entry name" value="PNPOx_N"/>
    <property type="match status" value="1"/>
</dbReference>
<comment type="caution">
    <text evidence="8">The sequence shown here is derived from an EMBL/GenBank/DDBJ whole genome shotgun (WGS) entry which is preliminary data.</text>
</comment>
<dbReference type="InterPro" id="IPR000659">
    <property type="entry name" value="Pyridox_Oxase"/>
</dbReference>
<feature type="binding site" evidence="5">
    <location>
        <begin position="202"/>
        <end position="204"/>
    </location>
    <ligand>
        <name>substrate</name>
    </ligand>
</feature>
<keyword evidence="4 5" id="KW-0560">Oxidoreductase</keyword>
<dbReference type="EC" id="1.4.3.5" evidence="5"/>
<feature type="binding site" evidence="5">
    <location>
        <position position="196"/>
    </location>
    <ligand>
        <name>FMN</name>
        <dbReference type="ChEBI" id="CHEBI:58210"/>
    </ligand>
</feature>
<accession>A0ABP7AGD6</accession>
<proteinExistence type="inferred from homology"/>
<dbReference type="RefSeq" id="WP_231484060.1">
    <property type="nucleotide sequence ID" value="NZ_BAAAZO010000011.1"/>
</dbReference>
<sequence length="243" mass="27248">MSIEHVDPAFSDQRLSYQVPGLAESDLAASPLAQFRAWYDEALAHPGVTEPNAMAVATVDADSAPSVRTVLLKHAERLGFVFFTNYDSRKATDLTARPVAALDLVWMPLHRQVSVRGVVERVDERATTEYFRSRPWGSRIGAWASHQSQPVASRTVIAERWREYSERWPDTGSAEDVPVPPYWGGFLVRPVEIEFWQGQPSRLHDRLVFLPAGADPKAIRISPDAGLPPLDDPDAWQVIRREP</sequence>
<dbReference type="NCBIfam" id="TIGR00558">
    <property type="entry name" value="pdxH"/>
    <property type="match status" value="1"/>
</dbReference>
<dbReference type="SUPFAM" id="SSF50475">
    <property type="entry name" value="FMN-binding split barrel"/>
    <property type="match status" value="1"/>
</dbReference>
<evidence type="ECO:0000313" key="9">
    <source>
        <dbReference type="Proteomes" id="UP001501074"/>
    </source>
</evidence>
<comment type="catalytic activity">
    <reaction evidence="5">
        <text>pyridoxamine 5'-phosphate + O2 + H2O = pyridoxal 5'-phosphate + H2O2 + NH4(+)</text>
        <dbReference type="Rhea" id="RHEA:15817"/>
        <dbReference type="ChEBI" id="CHEBI:15377"/>
        <dbReference type="ChEBI" id="CHEBI:15379"/>
        <dbReference type="ChEBI" id="CHEBI:16240"/>
        <dbReference type="ChEBI" id="CHEBI:28938"/>
        <dbReference type="ChEBI" id="CHEBI:58451"/>
        <dbReference type="ChEBI" id="CHEBI:597326"/>
        <dbReference type="EC" id="1.4.3.5"/>
    </reaction>
</comment>
<gene>
    <name evidence="8" type="primary">pdxH_2</name>
    <name evidence="5" type="synonym">pdxH</name>
    <name evidence="8" type="ORF">GCM10022223_57070</name>
</gene>
<dbReference type="Pfam" id="PF10590">
    <property type="entry name" value="PNP_phzG_C"/>
    <property type="match status" value="1"/>
</dbReference>
<feature type="domain" description="Pyridoxine 5'-phosphate oxidase dimerisation C-terminal" evidence="7">
    <location>
        <begin position="183"/>
        <end position="211"/>
    </location>
</feature>
<comment type="pathway">
    <text evidence="5">Cofactor metabolism; pyridoxal 5'-phosphate salvage; pyridoxal 5'-phosphate from pyridoxamine 5'-phosphate: step 1/1.</text>
</comment>
<feature type="binding site" evidence="5">
    <location>
        <begin position="68"/>
        <end position="73"/>
    </location>
    <ligand>
        <name>FMN</name>
        <dbReference type="ChEBI" id="CHEBI:58210"/>
    </ligand>
</feature>
<dbReference type="InterPro" id="IPR019740">
    <property type="entry name" value="Pyridox_Oxase_CS"/>
</dbReference>